<feature type="region of interest" description="Disordered" evidence="1">
    <location>
        <begin position="122"/>
        <end position="165"/>
    </location>
</feature>
<protein>
    <submittedName>
        <fullName evidence="3">Helix-turn-helix domain-containing protein</fullName>
    </submittedName>
</protein>
<dbReference type="RefSeq" id="WP_301733088.1">
    <property type="nucleotide sequence ID" value="NZ_JAUKFL010000073.1"/>
</dbReference>
<evidence type="ECO:0000313" key="4">
    <source>
        <dbReference type="Proteomes" id="UP001174347"/>
    </source>
</evidence>
<feature type="domain" description="Helix-turn-helix" evidence="2">
    <location>
        <begin position="9"/>
        <end position="51"/>
    </location>
</feature>
<accession>A0ABT8Q789</accession>
<evidence type="ECO:0000259" key="2">
    <source>
        <dbReference type="Pfam" id="PF12728"/>
    </source>
</evidence>
<proteinExistence type="predicted"/>
<dbReference type="InterPro" id="IPR041657">
    <property type="entry name" value="HTH_17"/>
</dbReference>
<dbReference type="Proteomes" id="UP001174347">
    <property type="component" value="Unassembled WGS sequence"/>
</dbReference>
<organism evidence="3 4">
    <name type="scientific">Corynebacterium kefirresidentii</name>
    <dbReference type="NCBI Taxonomy" id="1979527"/>
    <lineage>
        <taxon>Bacteria</taxon>
        <taxon>Bacillati</taxon>
        <taxon>Actinomycetota</taxon>
        <taxon>Actinomycetes</taxon>
        <taxon>Mycobacteriales</taxon>
        <taxon>Corynebacteriaceae</taxon>
        <taxon>Corynebacterium</taxon>
    </lineage>
</organism>
<evidence type="ECO:0000313" key="3">
    <source>
        <dbReference type="EMBL" id="MDN8621179.1"/>
    </source>
</evidence>
<gene>
    <name evidence="3" type="ORF">Q0N36_11450</name>
</gene>
<feature type="region of interest" description="Disordered" evidence="1">
    <location>
        <begin position="56"/>
        <end position="77"/>
    </location>
</feature>
<dbReference type="EMBL" id="JAUKFM010000011">
    <property type="protein sequence ID" value="MDN8621179.1"/>
    <property type="molecule type" value="Genomic_DNA"/>
</dbReference>
<evidence type="ECO:0000256" key="1">
    <source>
        <dbReference type="SAM" id="MobiDB-lite"/>
    </source>
</evidence>
<feature type="compositionally biased region" description="Polar residues" evidence="1">
    <location>
        <begin position="122"/>
        <end position="136"/>
    </location>
</feature>
<comment type="caution">
    <text evidence="3">The sequence shown here is derived from an EMBL/GenBank/DDBJ whole genome shotgun (WGS) entry which is preliminary data.</text>
</comment>
<sequence length="165" mass="18633">MDDHLDQLITIAEAAKLTGVAKSTITRARARGEFPRAQQKQDTWYIPIGDLINSGRLDTITQNPPEEPTSATSTQDHQNLVHALELEKQRAHYAEQQLHQAQQLIQAKQDTIDALKTTINALENTPHKQLTTTQENPHSEPETKPTNPPTESHSPLQRLSRWLKK</sequence>
<keyword evidence="4" id="KW-1185">Reference proteome</keyword>
<name>A0ABT8Q789_9CORY</name>
<feature type="compositionally biased region" description="Polar residues" evidence="1">
    <location>
        <begin position="59"/>
        <end position="77"/>
    </location>
</feature>
<reference evidence="3" key="1">
    <citation type="submission" date="2023-07" db="EMBL/GenBank/DDBJ databases">
        <title>Insights into the diversity of cutaneous corynebacteria.</title>
        <authorList>
            <person name="Bruggemann H."/>
            <person name="Poehlein A."/>
        </authorList>
    </citation>
    <scope>NUCLEOTIDE SEQUENCE</scope>
    <source>
        <strain evidence="3">P7_F1</strain>
    </source>
</reference>
<dbReference type="Pfam" id="PF12728">
    <property type="entry name" value="HTH_17"/>
    <property type="match status" value="1"/>
</dbReference>